<dbReference type="InterPro" id="IPR036505">
    <property type="entry name" value="Amidase/PGRP_sf"/>
</dbReference>
<evidence type="ECO:0000256" key="3">
    <source>
        <dbReference type="ARBA" id="ARBA00011901"/>
    </source>
</evidence>
<dbReference type="Gene3D" id="1.10.3730.20">
    <property type="match status" value="1"/>
</dbReference>
<accession>A0A7W6RAF9</accession>
<dbReference type="GO" id="GO:0071555">
    <property type="term" value="P:cell wall organization"/>
    <property type="evidence" value="ECO:0007669"/>
    <property type="project" value="UniProtKB-KW"/>
</dbReference>
<dbReference type="SUPFAM" id="SSF103481">
    <property type="entry name" value="Multidrug resistance efflux transporter EmrE"/>
    <property type="match status" value="2"/>
</dbReference>
<sequence>MPITDVLLALLVQVLWGMNFVAAKVGVDSLPPLVFTGLRFLIAAALVLPFFPVPRGRALLGVLALSFTFGTLHFGVQFMALSHVDAASAAVLLQTGPPFSTLLGVIIFKETIGWRRIVGLILAFSGVVLIAGEPNLGATGPVLMLLLAAFAWAVSNVIVKMTQGIPPLAVTGWLCLFAIPQVAALSWVLEEGQWEAIRAAPIEAWLGVTYTAVFASLVAHSLWYVLLRRHPIGVVAPWGLVAPIIGIAAGIFILGEAATWQKLVGGAITLAGVAIVQIRMARRGRPVVGTASPETTRDPCQTMVDAPSPNHDARPEGAAPDMLVLHYTGMPDEATALARLRDPDAKVSAHYLVDEDGRILRLVPEDRRAWHAGVSSWRGGGDINSRSIGVEIVNPGHEFGYRPFPDAQMAAVVSLCRDVIDRHGIRPGNVVAHADIAPTRKEDPGELFDWPRLADAGIGPWPHHGESHAPAPTEAEALAALAAIGYDLTETRAAVVAFQRRYRPTRFDGVMDAETARLAVAVRQTIRTAEATASRPHG</sequence>
<dbReference type="CDD" id="cd06583">
    <property type="entry name" value="PGRP"/>
    <property type="match status" value="1"/>
</dbReference>
<dbReference type="InterPro" id="IPR051206">
    <property type="entry name" value="NAMLAA_amidase_2"/>
</dbReference>
<dbReference type="InterPro" id="IPR037185">
    <property type="entry name" value="EmrE-like"/>
</dbReference>
<feature type="transmembrane region" description="Helical" evidence="6">
    <location>
        <begin position="86"/>
        <end position="107"/>
    </location>
</feature>
<dbReference type="InterPro" id="IPR036366">
    <property type="entry name" value="PGBDSf"/>
</dbReference>
<evidence type="ECO:0000313" key="8">
    <source>
        <dbReference type="EMBL" id="MBB4264893.1"/>
    </source>
</evidence>
<dbReference type="SUPFAM" id="SSF47090">
    <property type="entry name" value="PGBD-like"/>
    <property type="match status" value="1"/>
</dbReference>
<reference evidence="8 9" key="1">
    <citation type="submission" date="2020-08" db="EMBL/GenBank/DDBJ databases">
        <title>Genome sequencing of Purple Non-Sulfur Bacteria from various extreme environments.</title>
        <authorList>
            <person name="Mayer M."/>
        </authorList>
    </citation>
    <scope>NUCLEOTIDE SEQUENCE [LARGE SCALE GENOMIC DNA]</scope>
    <source>
        <strain evidence="8 9">JA131</strain>
    </source>
</reference>
<feature type="transmembrane region" description="Helical" evidence="6">
    <location>
        <begin position="260"/>
        <end position="278"/>
    </location>
</feature>
<keyword evidence="9" id="KW-1185">Reference proteome</keyword>
<dbReference type="SMART" id="SM00644">
    <property type="entry name" value="Ami_2"/>
    <property type="match status" value="1"/>
</dbReference>
<dbReference type="EMBL" id="JACIGK010000002">
    <property type="protein sequence ID" value="MBB4264893.1"/>
    <property type="molecule type" value="Genomic_DNA"/>
</dbReference>
<evidence type="ECO:0000256" key="1">
    <source>
        <dbReference type="ARBA" id="ARBA00001561"/>
    </source>
</evidence>
<keyword evidence="5" id="KW-0961">Cell wall biogenesis/degradation</keyword>
<keyword evidence="4" id="KW-0378">Hydrolase</keyword>
<feature type="transmembrane region" description="Helical" evidence="6">
    <location>
        <begin position="138"/>
        <end position="159"/>
    </location>
</feature>
<dbReference type="GO" id="GO:0008745">
    <property type="term" value="F:N-acetylmuramoyl-L-alanine amidase activity"/>
    <property type="evidence" value="ECO:0007669"/>
    <property type="project" value="UniProtKB-EC"/>
</dbReference>
<dbReference type="PANTHER" id="PTHR30417">
    <property type="entry name" value="N-ACETYLMURAMOYL-L-ALANINE AMIDASE AMID"/>
    <property type="match status" value="1"/>
</dbReference>
<protein>
    <recommendedName>
        <fullName evidence="3">N-acetylmuramoyl-L-alanine amidase</fullName>
        <ecNumber evidence="3">3.5.1.28</ecNumber>
    </recommendedName>
</protein>
<evidence type="ECO:0000256" key="5">
    <source>
        <dbReference type="ARBA" id="ARBA00023316"/>
    </source>
</evidence>
<dbReference type="Gene3D" id="3.40.80.10">
    <property type="entry name" value="Peptidoglycan recognition protein-like"/>
    <property type="match status" value="1"/>
</dbReference>
<dbReference type="PANTHER" id="PTHR30417:SF1">
    <property type="entry name" value="N-ACETYLMURAMOYL-L-ALANINE AMIDASE AMID"/>
    <property type="match status" value="1"/>
</dbReference>
<feature type="transmembrane region" description="Helical" evidence="6">
    <location>
        <begin position="58"/>
        <end position="80"/>
    </location>
</feature>
<evidence type="ECO:0000256" key="4">
    <source>
        <dbReference type="ARBA" id="ARBA00022801"/>
    </source>
</evidence>
<keyword evidence="6" id="KW-1133">Transmembrane helix</keyword>
<dbReference type="Pfam" id="PF01510">
    <property type="entry name" value="Amidase_2"/>
    <property type="match status" value="1"/>
</dbReference>
<comment type="caution">
    <text evidence="8">The sequence shown here is derived from an EMBL/GenBank/DDBJ whole genome shotgun (WGS) entry which is preliminary data.</text>
</comment>
<feature type="transmembrane region" description="Helical" evidence="6">
    <location>
        <begin position="168"/>
        <end position="189"/>
    </location>
</feature>
<feature type="transmembrane region" description="Helical" evidence="6">
    <location>
        <begin position="204"/>
        <end position="227"/>
    </location>
</feature>
<evidence type="ECO:0000256" key="6">
    <source>
        <dbReference type="SAM" id="Phobius"/>
    </source>
</evidence>
<dbReference type="EC" id="3.5.1.28" evidence="3"/>
<organism evidence="8 9">
    <name type="scientific">Roseospira visakhapatnamensis</name>
    <dbReference type="NCBI Taxonomy" id="390880"/>
    <lineage>
        <taxon>Bacteria</taxon>
        <taxon>Pseudomonadati</taxon>
        <taxon>Pseudomonadota</taxon>
        <taxon>Alphaproteobacteria</taxon>
        <taxon>Rhodospirillales</taxon>
        <taxon>Rhodospirillaceae</taxon>
        <taxon>Roseospira</taxon>
    </lineage>
</organism>
<feature type="transmembrane region" description="Helical" evidence="6">
    <location>
        <begin position="234"/>
        <end position="254"/>
    </location>
</feature>
<feature type="transmembrane region" description="Helical" evidence="6">
    <location>
        <begin position="33"/>
        <end position="51"/>
    </location>
</feature>
<dbReference type="GO" id="GO:0009253">
    <property type="term" value="P:peptidoglycan catabolic process"/>
    <property type="evidence" value="ECO:0007669"/>
    <property type="project" value="InterPro"/>
</dbReference>
<dbReference type="InterPro" id="IPR002502">
    <property type="entry name" value="Amidase_domain"/>
</dbReference>
<comment type="catalytic activity">
    <reaction evidence="1">
        <text>Hydrolyzes the link between N-acetylmuramoyl residues and L-amino acid residues in certain cell-wall glycopeptides.</text>
        <dbReference type="EC" id="3.5.1.28"/>
    </reaction>
</comment>
<dbReference type="AlphaFoldDB" id="A0A7W6RAF9"/>
<dbReference type="SUPFAM" id="SSF55846">
    <property type="entry name" value="N-acetylmuramoyl-L-alanine amidase-like"/>
    <property type="match status" value="1"/>
</dbReference>
<dbReference type="InterPro" id="IPR036365">
    <property type="entry name" value="PGBD-like_sf"/>
</dbReference>
<evidence type="ECO:0000256" key="2">
    <source>
        <dbReference type="ARBA" id="ARBA00007553"/>
    </source>
</evidence>
<proteinExistence type="inferred from homology"/>
<comment type="similarity">
    <text evidence="2">Belongs to the N-acetylmuramoyl-L-alanine amidase 2 family.</text>
</comment>
<evidence type="ECO:0000313" key="9">
    <source>
        <dbReference type="Proteomes" id="UP000554286"/>
    </source>
</evidence>
<dbReference type="GO" id="GO:0009254">
    <property type="term" value="P:peptidoglycan turnover"/>
    <property type="evidence" value="ECO:0007669"/>
    <property type="project" value="TreeGrafter"/>
</dbReference>
<feature type="transmembrane region" description="Helical" evidence="6">
    <location>
        <begin position="114"/>
        <end position="132"/>
    </location>
</feature>
<dbReference type="GO" id="GO:0019867">
    <property type="term" value="C:outer membrane"/>
    <property type="evidence" value="ECO:0007669"/>
    <property type="project" value="TreeGrafter"/>
</dbReference>
<name>A0A7W6RAF9_9PROT</name>
<keyword evidence="6" id="KW-0812">Transmembrane</keyword>
<dbReference type="Gene3D" id="1.10.101.10">
    <property type="entry name" value="PGBD-like superfamily/PGBD"/>
    <property type="match status" value="1"/>
</dbReference>
<gene>
    <name evidence="8" type="ORF">GGD89_000500</name>
</gene>
<dbReference type="InterPro" id="IPR000620">
    <property type="entry name" value="EamA_dom"/>
</dbReference>
<feature type="domain" description="N-acetylmuramoyl-L-alanine amidase" evidence="7">
    <location>
        <begin position="308"/>
        <end position="445"/>
    </location>
</feature>
<evidence type="ECO:0000259" key="7">
    <source>
        <dbReference type="SMART" id="SM00644"/>
    </source>
</evidence>
<dbReference type="RefSeq" id="WP_425503004.1">
    <property type="nucleotide sequence ID" value="NZ_JACIGK010000002.1"/>
</dbReference>
<dbReference type="Pfam" id="PF00892">
    <property type="entry name" value="EamA"/>
    <property type="match status" value="2"/>
</dbReference>
<dbReference type="Proteomes" id="UP000554286">
    <property type="component" value="Unassembled WGS sequence"/>
</dbReference>
<keyword evidence="6" id="KW-0472">Membrane</keyword>